<accession>A0ABX8B4F8</accession>
<name>A0ABX8B4F8_9BACT</name>
<organism evidence="1 2">
    <name type="scientific">Chloracidobacterium sp. N</name>
    <dbReference type="NCBI Taxonomy" id="2821540"/>
    <lineage>
        <taxon>Bacteria</taxon>
        <taxon>Pseudomonadati</taxon>
        <taxon>Acidobacteriota</taxon>
        <taxon>Terriglobia</taxon>
        <taxon>Terriglobales</taxon>
        <taxon>Acidobacteriaceae</taxon>
        <taxon>Chloracidobacterium</taxon>
        <taxon>Chloracidobacterium aggregatum</taxon>
    </lineage>
</organism>
<sequence length="74" mass="8161">MFSALRTRFSVKKAQKKSMLSAFRKTLWTNVISKSYSAVVTLPGGDNGVPPPVGVRDAKAMWHLAVPGIVLFLW</sequence>
<proteinExistence type="predicted"/>
<keyword evidence="2" id="KW-1185">Reference proteome</keyword>
<dbReference type="Proteomes" id="UP000677668">
    <property type="component" value="Chromosome 2"/>
</dbReference>
<gene>
    <name evidence="1" type="ORF">J8C05_11925</name>
</gene>
<reference evidence="1 2" key="1">
    <citation type="submission" date="2021-03" db="EMBL/GenBank/DDBJ databases">
        <title>Genomic and phenotypic characterization of Chloracidobacterium isolates provides evidence for multiple species.</title>
        <authorList>
            <person name="Saini M.K."/>
            <person name="Costas A.M.G."/>
            <person name="Tank M."/>
            <person name="Bryant D.A."/>
        </authorList>
    </citation>
    <scope>NUCLEOTIDE SEQUENCE [LARGE SCALE GENOMIC DNA]</scope>
    <source>
        <strain evidence="1 2">N</strain>
    </source>
</reference>
<protein>
    <submittedName>
        <fullName evidence="1">Uncharacterized protein</fullName>
    </submittedName>
</protein>
<dbReference type="RefSeq" id="WP_211423761.1">
    <property type="nucleotide sequence ID" value="NZ_CP072643.1"/>
</dbReference>
<evidence type="ECO:0000313" key="2">
    <source>
        <dbReference type="Proteomes" id="UP000677668"/>
    </source>
</evidence>
<dbReference type="EMBL" id="CP072643">
    <property type="protein sequence ID" value="QUV95540.1"/>
    <property type="molecule type" value="Genomic_DNA"/>
</dbReference>
<evidence type="ECO:0000313" key="1">
    <source>
        <dbReference type="EMBL" id="QUV95540.1"/>
    </source>
</evidence>